<organism evidence="2 3">
    <name type="scientific">Hymenobacter mellowenesis</name>
    <dbReference type="NCBI Taxonomy" id="3063995"/>
    <lineage>
        <taxon>Bacteria</taxon>
        <taxon>Pseudomonadati</taxon>
        <taxon>Bacteroidota</taxon>
        <taxon>Cytophagia</taxon>
        <taxon>Cytophagales</taxon>
        <taxon>Hymenobacteraceae</taxon>
        <taxon>Hymenobacter</taxon>
    </lineage>
</organism>
<gene>
    <name evidence="2" type="ORF">Q5H92_19255</name>
</gene>
<evidence type="ECO:0000259" key="1">
    <source>
        <dbReference type="Pfam" id="PF05099"/>
    </source>
</evidence>
<dbReference type="RefSeq" id="WP_305013190.1">
    <property type="nucleotide sequence ID" value="NZ_JAUQSX010000011.1"/>
</dbReference>
<dbReference type="InterPro" id="IPR029024">
    <property type="entry name" value="TerB-like"/>
</dbReference>
<dbReference type="Pfam" id="PF05099">
    <property type="entry name" value="TerB"/>
    <property type="match status" value="1"/>
</dbReference>
<keyword evidence="3" id="KW-1185">Reference proteome</keyword>
<dbReference type="SUPFAM" id="SSF158682">
    <property type="entry name" value="TerB-like"/>
    <property type="match status" value="1"/>
</dbReference>
<proteinExistence type="predicted"/>
<accession>A0ABT9AF72</accession>
<feature type="domain" description="Co-chaperone DjlA N-terminal" evidence="1">
    <location>
        <begin position="23"/>
        <end position="135"/>
    </location>
</feature>
<dbReference type="Gene3D" id="1.10.3680.10">
    <property type="entry name" value="TerB-like"/>
    <property type="match status" value="1"/>
</dbReference>
<evidence type="ECO:0000313" key="3">
    <source>
        <dbReference type="Proteomes" id="UP001167796"/>
    </source>
</evidence>
<dbReference type="Proteomes" id="UP001167796">
    <property type="component" value="Unassembled WGS sequence"/>
</dbReference>
<comment type="caution">
    <text evidence="2">The sequence shown here is derived from an EMBL/GenBank/DDBJ whole genome shotgun (WGS) entry which is preliminary data.</text>
</comment>
<dbReference type="EMBL" id="JAUQSX010000011">
    <property type="protein sequence ID" value="MDO7848513.1"/>
    <property type="molecule type" value="Genomic_DNA"/>
</dbReference>
<reference evidence="2" key="1">
    <citation type="submission" date="2023-07" db="EMBL/GenBank/DDBJ databases">
        <authorList>
            <person name="Kim M.K."/>
        </authorList>
    </citation>
    <scope>NUCLEOTIDE SEQUENCE</scope>
    <source>
        <strain evidence="2">M29</strain>
    </source>
</reference>
<dbReference type="InterPro" id="IPR007791">
    <property type="entry name" value="DjlA_N"/>
</dbReference>
<protein>
    <submittedName>
        <fullName evidence="2">Tellurite resistance TerB family protein</fullName>
    </submittedName>
</protein>
<sequence>MGLFDKVFSSNAVQTNPFTDPREAFFAVLYACMSADGNVDDEEINALVALTQQKALFRGVNVLDMYRRLAPKVLALGARKETVTLAAPHVPVDLRATLFANCVDFAASDGIVGTAEQVILEQIAQALGLDEQESTNILGVILLKNKG</sequence>
<dbReference type="CDD" id="cd07176">
    <property type="entry name" value="terB"/>
    <property type="match status" value="1"/>
</dbReference>
<evidence type="ECO:0000313" key="2">
    <source>
        <dbReference type="EMBL" id="MDO7848513.1"/>
    </source>
</evidence>
<name>A0ABT9AF72_9BACT</name>